<evidence type="ECO:0000313" key="1">
    <source>
        <dbReference type="EMBL" id="MCO1659392.1"/>
    </source>
</evidence>
<proteinExistence type="predicted"/>
<dbReference type="Proteomes" id="UP001165283">
    <property type="component" value="Unassembled WGS sequence"/>
</dbReference>
<reference evidence="1" key="1">
    <citation type="submission" date="2021-04" db="EMBL/GenBank/DDBJ databases">
        <title>Pseudonocardia sp. nov., isolated from sandy soil of mangrove forest.</title>
        <authorList>
            <person name="Zan Z."/>
            <person name="Huang R."/>
            <person name="Liu W."/>
        </authorList>
    </citation>
    <scope>NUCLEOTIDE SEQUENCE</scope>
    <source>
        <strain evidence="1">S2-4</strain>
    </source>
</reference>
<evidence type="ECO:0000313" key="2">
    <source>
        <dbReference type="Proteomes" id="UP001165283"/>
    </source>
</evidence>
<accession>A0ABT1A8P9</accession>
<dbReference type="RefSeq" id="WP_252444216.1">
    <property type="nucleotide sequence ID" value="NZ_JAGSOV010000065.1"/>
</dbReference>
<sequence>MTDAPKIPKELVFAFKSEEEAAAFETFWRPVFKNGLINCIEYGYVEIQGKSADEIVEAVVLFWFNEMRNTDNSRITALTVDYRDALLARAEQFDDDKPDDYEISVTLYATWLEHTINGFLRKSFIRQGLSDKLADLLLRKFTWNEKIRELWTIAELPRLSHGSTVLAQKIIDRRNAFVHYKWKSLTDVERLESVDSFASILENIEDLLYELLDLEERVFWKGRREEIMKRFEALLVGFFSNPQLAFTSLMDGLEKFNEAAQSNH</sequence>
<organism evidence="1 2">
    <name type="scientific">Pseudonocardia humida</name>
    <dbReference type="NCBI Taxonomy" id="2800819"/>
    <lineage>
        <taxon>Bacteria</taxon>
        <taxon>Bacillati</taxon>
        <taxon>Actinomycetota</taxon>
        <taxon>Actinomycetes</taxon>
        <taxon>Pseudonocardiales</taxon>
        <taxon>Pseudonocardiaceae</taxon>
        <taxon>Pseudonocardia</taxon>
    </lineage>
</organism>
<comment type="caution">
    <text evidence="1">The sequence shown here is derived from an EMBL/GenBank/DDBJ whole genome shotgun (WGS) entry which is preliminary data.</text>
</comment>
<dbReference type="EMBL" id="JAGSOV010000065">
    <property type="protein sequence ID" value="MCO1659392.1"/>
    <property type="molecule type" value="Genomic_DNA"/>
</dbReference>
<protein>
    <recommendedName>
        <fullName evidence="3">Apea-like HEPN domain-containing protein</fullName>
    </recommendedName>
</protein>
<keyword evidence="2" id="KW-1185">Reference proteome</keyword>
<gene>
    <name evidence="1" type="ORF">KDL28_30405</name>
</gene>
<evidence type="ECO:0008006" key="3">
    <source>
        <dbReference type="Google" id="ProtNLM"/>
    </source>
</evidence>
<name>A0ABT1A8P9_9PSEU</name>